<feature type="domain" description="Helicase C-terminal" evidence="3">
    <location>
        <begin position="1175"/>
        <end position="1336"/>
    </location>
</feature>
<feature type="domain" description="Helicase ATP-binding" evidence="2">
    <location>
        <begin position="898"/>
        <end position="1054"/>
    </location>
</feature>
<accession>A0A9Q5D7R5</accession>
<evidence type="ECO:0000256" key="1">
    <source>
        <dbReference type="ARBA" id="ARBA00022801"/>
    </source>
</evidence>
<dbReference type="InterPro" id="IPR049730">
    <property type="entry name" value="SNF2/RAD54-like_C"/>
</dbReference>
<dbReference type="Pfam" id="PF00176">
    <property type="entry name" value="SNF2-rel_dom"/>
    <property type="match status" value="1"/>
</dbReference>
<keyword evidence="4" id="KW-0547">Nucleotide-binding</keyword>
<proteinExistence type="predicted"/>
<dbReference type="InterPro" id="IPR014001">
    <property type="entry name" value="Helicase_ATP-bd"/>
</dbReference>
<dbReference type="PROSITE" id="PS51192">
    <property type="entry name" value="HELICASE_ATP_BIND_1"/>
    <property type="match status" value="1"/>
</dbReference>
<reference evidence="4" key="1">
    <citation type="submission" date="2020-05" db="EMBL/GenBank/DDBJ databases">
        <title>Chitinophaga laudate sp. nov., isolated from a tropical peat swamp.</title>
        <authorList>
            <person name="Goh C.B.S."/>
            <person name="Lee M.S."/>
            <person name="Parimannan S."/>
            <person name="Pasbakhsh P."/>
            <person name="Yule C.M."/>
            <person name="Rajandas H."/>
            <person name="Loke S."/>
            <person name="Croft L."/>
            <person name="Tan J.B.L."/>
        </authorList>
    </citation>
    <scope>NUCLEOTIDE SEQUENCE</scope>
    <source>
        <strain evidence="4">Mgbs1</strain>
        <plasmid evidence="4">MgbsP1</plasmid>
    </source>
</reference>
<dbReference type="InterPro" id="IPR000330">
    <property type="entry name" value="SNF2_N"/>
</dbReference>
<keyword evidence="4" id="KW-0347">Helicase</keyword>
<dbReference type="CDD" id="cd18012">
    <property type="entry name" value="DEXQc_arch_SWI2_SNF2"/>
    <property type="match status" value="1"/>
</dbReference>
<dbReference type="Gene3D" id="3.40.50.300">
    <property type="entry name" value="P-loop containing nucleotide triphosphate hydrolases"/>
    <property type="match status" value="1"/>
</dbReference>
<name>A0A9Q5D7R5_9BACT</name>
<organism evidence="4 5">
    <name type="scientific">Chitinophaga solisilvae</name>
    <dbReference type="NCBI Taxonomy" id="1233460"/>
    <lineage>
        <taxon>Bacteria</taxon>
        <taxon>Pseudomonadati</taxon>
        <taxon>Bacteroidota</taxon>
        <taxon>Chitinophagia</taxon>
        <taxon>Chitinophagales</taxon>
        <taxon>Chitinophagaceae</taxon>
        <taxon>Chitinophaga</taxon>
    </lineage>
</organism>
<keyword evidence="4" id="KW-0067">ATP-binding</keyword>
<dbReference type="InterPro" id="IPR027417">
    <property type="entry name" value="P-loop_NTPase"/>
</dbReference>
<sequence length="1343" mass="151891">MINTSWYRQQYQSQPADAQLVMDVLSIHLYPLEKHTLFDAVQLMQELPRKRFDEILQDLKERELGGVNVTGNFTLAPELNFLLFPANIVKPQYLQVIGRSRMAVHAFYTVSARLQDLQQLLVAYFTGDKYLLLAPVKRVEAELDEYLPAISWLLYYPEYAGLLQLFSQQAMDRMYAYAMKYQLLQLPPMADLLAFEQRQAYRFPELLLMQGLLSPAMADETADDIFMQAVWLLYHAQPEKALKTFDKGIKRQRQYDKKNTIPVSPLFAFWYAFTLMLLPGGDANPAISKILTTYERKLFPAVTPAVALLYFHTGKKEKAENLLLILLERNESRLLSFLAIMCLQLLHPRSKLLYTFRVNADALMRRVMEHHYRLLLYEYLYLLRNEGYGGYAPVFHQLEGSIQRPPVFSLLEQTADWERLLNTLLVAEEELVKKEKKEVSYRLIYLLDFSSYKIQPVLQSSAGDGQWSSGRQVALKKLKEGKAEAMTDQDFRIGGTVHKDHYYNYDGEYYSFDARVWNEIAGHPLLFLADNPAVPVEVVKGIPELAVNNIGNGYTFSCDITDFVSDTIFLHETPARLKIIKLTTRQRKVLQTLSQIPVVPAAGKDKLMEVLRSIGAHITIHADLGEGSVGLRRRNGDPRIVVQLLPYGNGLKAALFVKPFTADPPYCKPGQGAAHIIGMSNGARWQAARDLALEKTNAEKLQEMIQQIVPQELMEDVILFEDPVDCLELLELIKDHPELVRPEWPEGERYRVRQTAGFSGFTVNVKQKGHWFACEGELRVDEDLVLSLKDLLDTTRIVNHRFIALSNGEFVALTSDLRKRLNELASIGTKEKDGWQVPQFAAPVLEELLAHAGAATTDAAWKIFTLKRETAMAAIPEVPATLQATLRPYQEEGFRWMTHLAAWGAGACLADDMGLGKTIQSVALLLHRAALGPALVVCPASVIANWAAEIARFAPSLNVTFLHNSRREAVIGHAAPLDVIITSYGLLQSEGKLLAGRQWGTVILDEAHHIKNHQTKTSRAAMMLQADFRVMLTGTPIQNQLTEIWNLFRFLNPGLLGSLDHFNEQFVYPVLRNPESTVKAHLRKLLAPFILRRTKTAVLDELPAKTEITRLIQLTPEEATFYEALRRKAVENLETFDATTAGQQRFRALAEISRLRMAACHPQLVDTESRISSSKLEAFLEITAELIANKHRALVFSQFVKHLDIVRNALDQQQISYLYMDGATPVGQRDQLVKDFQSGNGELFLLSLKAGGVGLNLTAADYVIHLDPWWNPAVEEQASDRAHRIGQTRPVTVYRLVAQHTIEEKILALHNSKRDLADRLLEGSDQAGRLSAEELMDLMAAHF</sequence>
<dbReference type="OrthoDB" id="9760715at2"/>
<evidence type="ECO:0000313" key="5">
    <source>
        <dbReference type="Proteomes" id="UP000281028"/>
    </source>
</evidence>
<dbReference type="GO" id="GO:0016787">
    <property type="term" value="F:hydrolase activity"/>
    <property type="evidence" value="ECO:0007669"/>
    <property type="project" value="UniProtKB-KW"/>
</dbReference>
<dbReference type="EMBL" id="RIAR02000002">
    <property type="protein sequence ID" value="NSL91201.1"/>
    <property type="molecule type" value="Genomic_DNA"/>
</dbReference>
<dbReference type="InterPro" id="IPR038718">
    <property type="entry name" value="SNF2-like_sf"/>
</dbReference>
<dbReference type="SMART" id="SM00490">
    <property type="entry name" value="HELICc"/>
    <property type="match status" value="1"/>
</dbReference>
<dbReference type="Proteomes" id="UP000281028">
    <property type="component" value="Unassembled WGS sequence"/>
</dbReference>
<keyword evidence="5" id="KW-1185">Reference proteome</keyword>
<dbReference type="CDD" id="cd18793">
    <property type="entry name" value="SF2_C_SNF"/>
    <property type="match status" value="1"/>
</dbReference>
<gene>
    <name evidence="4" type="ORF">ECE50_030540</name>
</gene>
<evidence type="ECO:0000259" key="2">
    <source>
        <dbReference type="PROSITE" id="PS51192"/>
    </source>
</evidence>
<keyword evidence="4" id="KW-0614">Plasmid</keyword>
<dbReference type="GO" id="GO:0005524">
    <property type="term" value="F:ATP binding"/>
    <property type="evidence" value="ECO:0007669"/>
    <property type="project" value="InterPro"/>
</dbReference>
<dbReference type="SMART" id="SM00487">
    <property type="entry name" value="DEXDc"/>
    <property type="match status" value="1"/>
</dbReference>
<dbReference type="PANTHER" id="PTHR10799">
    <property type="entry name" value="SNF2/RAD54 HELICASE FAMILY"/>
    <property type="match status" value="1"/>
</dbReference>
<dbReference type="PROSITE" id="PS51194">
    <property type="entry name" value="HELICASE_CTER"/>
    <property type="match status" value="1"/>
</dbReference>
<geneLocation type="plasmid" evidence="4">
    <name>MgbsP1</name>
</geneLocation>
<dbReference type="Gene3D" id="3.40.50.10810">
    <property type="entry name" value="Tandem AAA-ATPase domain"/>
    <property type="match status" value="1"/>
</dbReference>
<dbReference type="GO" id="GO:0004386">
    <property type="term" value="F:helicase activity"/>
    <property type="evidence" value="ECO:0007669"/>
    <property type="project" value="UniProtKB-KW"/>
</dbReference>
<comment type="caution">
    <text evidence="4">The sequence shown here is derived from an EMBL/GenBank/DDBJ whole genome shotgun (WGS) entry which is preliminary data.</text>
</comment>
<dbReference type="Pfam" id="PF00271">
    <property type="entry name" value="Helicase_C"/>
    <property type="match status" value="1"/>
</dbReference>
<dbReference type="SUPFAM" id="SSF52540">
    <property type="entry name" value="P-loop containing nucleoside triphosphate hydrolases"/>
    <property type="match status" value="2"/>
</dbReference>
<evidence type="ECO:0000259" key="3">
    <source>
        <dbReference type="PROSITE" id="PS51194"/>
    </source>
</evidence>
<keyword evidence="1" id="KW-0378">Hydrolase</keyword>
<protein>
    <submittedName>
        <fullName evidence="4">DEAD/DEAH box helicase</fullName>
    </submittedName>
</protein>
<dbReference type="InterPro" id="IPR001650">
    <property type="entry name" value="Helicase_C-like"/>
</dbReference>
<evidence type="ECO:0000313" key="4">
    <source>
        <dbReference type="EMBL" id="NSL91201.1"/>
    </source>
</evidence>